<feature type="non-terminal residue" evidence="2">
    <location>
        <position position="1"/>
    </location>
</feature>
<dbReference type="InterPro" id="IPR044821">
    <property type="entry name" value="At1g28695/At4g15970-like"/>
</dbReference>
<dbReference type="PANTHER" id="PTHR46038:SF58">
    <property type="entry name" value="GLYCOSYLTRANSFERASE"/>
    <property type="match status" value="1"/>
</dbReference>
<feature type="non-terminal residue" evidence="2">
    <location>
        <position position="267"/>
    </location>
</feature>
<proteinExistence type="predicted"/>
<dbReference type="AlphaFoldDB" id="S8C9Q2"/>
<keyword evidence="3" id="KW-1185">Reference proteome</keyword>
<name>S8C9Q2_9LAMI</name>
<dbReference type="PANTHER" id="PTHR46038">
    <property type="entry name" value="EXPRESSED PROTEIN-RELATED"/>
    <property type="match status" value="1"/>
</dbReference>
<dbReference type="EMBL" id="AUSU01005330">
    <property type="protein sequence ID" value="EPS63664.1"/>
    <property type="molecule type" value="Genomic_DNA"/>
</dbReference>
<dbReference type="Pfam" id="PF03407">
    <property type="entry name" value="Nucleotid_trans"/>
    <property type="match status" value="1"/>
</dbReference>
<dbReference type="InterPro" id="IPR005069">
    <property type="entry name" value="Nucl-diP-sugar_transferase"/>
</dbReference>
<feature type="domain" description="Nucleotide-diphospho-sugar transferase" evidence="1">
    <location>
        <begin position="50"/>
        <end position="249"/>
    </location>
</feature>
<organism evidence="2 3">
    <name type="scientific">Genlisea aurea</name>
    <dbReference type="NCBI Taxonomy" id="192259"/>
    <lineage>
        <taxon>Eukaryota</taxon>
        <taxon>Viridiplantae</taxon>
        <taxon>Streptophyta</taxon>
        <taxon>Embryophyta</taxon>
        <taxon>Tracheophyta</taxon>
        <taxon>Spermatophyta</taxon>
        <taxon>Magnoliopsida</taxon>
        <taxon>eudicotyledons</taxon>
        <taxon>Gunneridae</taxon>
        <taxon>Pentapetalae</taxon>
        <taxon>asterids</taxon>
        <taxon>lamiids</taxon>
        <taxon>Lamiales</taxon>
        <taxon>Lentibulariaceae</taxon>
        <taxon>Genlisea</taxon>
    </lineage>
</organism>
<evidence type="ECO:0000313" key="2">
    <source>
        <dbReference type="EMBL" id="EPS63664.1"/>
    </source>
</evidence>
<comment type="caution">
    <text evidence="2">The sequence shown here is derived from an EMBL/GenBank/DDBJ whole genome shotgun (WGS) entry which is preliminary data.</text>
</comment>
<protein>
    <recommendedName>
        <fullName evidence="1">Nucleotide-diphospho-sugar transferase domain-containing protein</fullName>
    </recommendedName>
</protein>
<dbReference type="Proteomes" id="UP000015453">
    <property type="component" value="Unassembled WGS sequence"/>
</dbReference>
<sequence length="267" mass="31121">SNLENTLRGAAMKDKKTVIITAVNSAWTREGSVVDLFLESFRSGIETKALLNHLVVVCLDRSAYDRCLEIHRHCYALTTAGVDFSGEKPFMSADYLKMMWRRNEFLIDVLELGHHFVFSDADVVWLRNPFPRFFAEDEGDDIQFSCEKCNYNSTDRRNSPNAGFKYVRSNHKTIEFYRFWFEAHHLFPGERLQKVLWRIKFDPIVDRLGLRMRFLDTRYFDGLCEPNSDMDSAVTMHAICCFGAESKIGAMKMVIDDWKRYKTKNSS</sequence>
<evidence type="ECO:0000259" key="1">
    <source>
        <dbReference type="Pfam" id="PF03407"/>
    </source>
</evidence>
<gene>
    <name evidence="2" type="ORF">M569_11119</name>
</gene>
<accession>S8C9Q2</accession>
<dbReference type="OrthoDB" id="540503at2759"/>
<evidence type="ECO:0000313" key="3">
    <source>
        <dbReference type="Proteomes" id="UP000015453"/>
    </source>
</evidence>
<reference evidence="2 3" key="1">
    <citation type="journal article" date="2013" name="BMC Genomics">
        <title>The miniature genome of a carnivorous plant Genlisea aurea contains a low number of genes and short non-coding sequences.</title>
        <authorList>
            <person name="Leushkin E.V."/>
            <person name="Sutormin R.A."/>
            <person name="Nabieva E.R."/>
            <person name="Penin A.A."/>
            <person name="Kondrashov A.S."/>
            <person name="Logacheva M.D."/>
        </authorList>
    </citation>
    <scope>NUCLEOTIDE SEQUENCE [LARGE SCALE GENOMIC DNA]</scope>
</reference>